<evidence type="ECO:0000313" key="2">
    <source>
        <dbReference type="Proteomes" id="UP001060215"/>
    </source>
</evidence>
<proteinExistence type="predicted"/>
<organism evidence="1 2">
    <name type="scientific">Camellia lanceoleosa</name>
    <dbReference type="NCBI Taxonomy" id="1840588"/>
    <lineage>
        <taxon>Eukaryota</taxon>
        <taxon>Viridiplantae</taxon>
        <taxon>Streptophyta</taxon>
        <taxon>Embryophyta</taxon>
        <taxon>Tracheophyta</taxon>
        <taxon>Spermatophyta</taxon>
        <taxon>Magnoliopsida</taxon>
        <taxon>eudicotyledons</taxon>
        <taxon>Gunneridae</taxon>
        <taxon>Pentapetalae</taxon>
        <taxon>asterids</taxon>
        <taxon>Ericales</taxon>
        <taxon>Theaceae</taxon>
        <taxon>Camellia</taxon>
    </lineage>
</organism>
<keyword evidence="2" id="KW-1185">Reference proteome</keyword>
<name>A0ACC0IY34_9ERIC</name>
<protein>
    <submittedName>
        <fullName evidence="1">WRKY transcription factor 2</fullName>
    </submittedName>
</protein>
<dbReference type="Proteomes" id="UP001060215">
    <property type="component" value="Chromosome 1"/>
</dbReference>
<accession>A0ACC0IY34</accession>
<comment type="caution">
    <text evidence="1">The sequence shown here is derived from an EMBL/GenBank/DDBJ whole genome shotgun (WGS) entry which is preliminary data.</text>
</comment>
<reference evidence="1 2" key="1">
    <citation type="journal article" date="2022" name="Plant J.">
        <title>Chromosome-level genome of Camellia lanceoleosa provides a valuable resource for understanding genome evolution and self-incompatibility.</title>
        <authorList>
            <person name="Gong W."/>
            <person name="Xiao S."/>
            <person name="Wang L."/>
            <person name="Liao Z."/>
            <person name="Chang Y."/>
            <person name="Mo W."/>
            <person name="Hu G."/>
            <person name="Li W."/>
            <person name="Zhao G."/>
            <person name="Zhu H."/>
            <person name="Hu X."/>
            <person name="Ji K."/>
            <person name="Xiang X."/>
            <person name="Song Q."/>
            <person name="Yuan D."/>
            <person name="Jin S."/>
            <person name="Zhang L."/>
        </authorList>
    </citation>
    <scope>NUCLEOTIDE SEQUENCE [LARGE SCALE GENOMIC DNA]</scope>
    <source>
        <strain evidence="1">SQ_2022a</strain>
    </source>
</reference>
<sequence>MVSNPKGLVQSFVSEEKPSIMSDVALNVEKIDDPPPLNLVNNHNGGKSVDKKVVASVSDNNVHCSVETAVVRNDGRGSIAERRATTCEFNSPRINTVGLRSTSPPLTSPAARSSYITIPAGISPTALLDSPIMLSNSQAEPSPTTGTFQSPFLNHGSLMLDSTTPDADTDRGSDDDSSFRFQPHGSPVSLTCTSGLETKSCHTGTAGEQMPQYSEPIHGDDEGVHHLPEGDQKGTYPTMEAVKTSEDGYNWRKYGQKQVKGSEYPRSYYKCTNPYCQVKKKVERSHDGQITEIIYKGAHCHPKPQPNRRSALGYSFSYNEKMSEETGEVNGSCVKIGSEWRADGFKRTSSTSALTEISNPLMSTAQGKSLGELFESVGTSELSSMLASHNDDNEDGTTHGSICRGDDADDNELELKRRKKDSSLTETNLASRAGREPRVVVQIESDVDILNDGYRWRKYGQKVVKGNPNPSGHVNSGSGILTPTVSSTLPTLTLPKNDNSPKPEAHAQDQICFARNLDPGNQFLRRPSLLGNFGSDVKFRVSSMYQMKFPFLQNSMPYGSFVLNPTHSGMQAAGSIAPVVPDFPMSLPLTIRQSARVAPGGFSCSNNHGKSFGPVQSCLGGQQLRESMVTWSLLK</sequence>
<evidence type="ECO:0000313" key="1">
    <source>
        <dbReference type="EMBL" id="KAI8029111.1"/>
    </source>
</evidence>
<gene>
    <name evidence="1" type="ORF">LOK49_LG01G00068</name>
</gene>
<dbReference type="EMBL" id="CM045758">
    <property type="protein sequence ID" value="KAI8029111.1"/>
    <property type="molecule type" value="Genomic_DNA"/>
</dbReference>